<keyword evidence="3" id="KW-1185">Reference proteome</keyword>
<protein>
    <submittedName>
        <fullName evidence="2">Uncharacterized protein</fullName>
    </submittedName>
</protein>
<gene>
    <name evidence="2" type="ORF">HPB48_016693</name>
</gene>
<dbReference type="Proteomes" id="UP000821853">
    <property type="component" value="Chromosome 4"/>
</dbReference>
<accession>A0A9J6G3R5</accession>
<evidence type="ECO:0000313" key="2">
    <source>
        <dbReference type="EMBL" id="KAH9373030.1"/>
    </source>
</evidence>
<feature type="region of interest" description="Disordered" evidence="1">
    <location>
        <begin position="1"/>
        <end position="28"/>
    </location>
</feature>
<evidence type="ECO:0000256" key="1">
    <source>
        <dbReference type="SAM" id="MobiDB-lite"/>
    </source>
</evidence>
<dbReference type="EMBL" id="JABSTR010000006">
    <property type="protein sequence ID" value="KAH9373030.1"/>
    <property type="molecule type" value="Genomic_DNA"/>
</dbReference>
<feature type="compositionally biased region" description="Polar residues" evidence="1">
    <location>
        <begin position="14"/>
        <end position="28"/>
    </location>
</feature>
<organism evidence="2 3">
    <name type="scientific">Haemaphysalis longicornis</name>
    <name type="common">Bush tick</name>
    <dbReference type="NCBI Taxonomy" id="44386"/>
    <lineage>
        <taxon>Eukaryota</taxon>
        <taxon>Metazoa</taxon>
        <taxon>Ecdysozoa</taxon>
        <taxon>Arthropoda</taxon>
        <taxon>Chelicerata</taxon>
        <taxon>Arachnida</taxon>
        <taxon>Acari</taxon>
        <taxon>Parasitiformes</taxon>
        <taxon>Ixodida</taxon>
        <taxon>Ixodoidea</taxon>
        <taxon>Ixodidae</taxon>
        <taxon>Haemaphysalinae</taxon>
        <taxon>Haemaphysalis</taxon>
    </lineage>
</organism>
<dbReference type="AlphaFoldDB" id="A0A9J6G3R5"/>
<sequence length="79" mass="8766">MQANRNKPGHRSSRPPNRNGTKTSSVSTFRMSALTKLRGLQYLRIQDTDNPLRAYLAAPTDFCRGVIHGVKANTPPENS</sequence>
<dbReference type="VEuPathDB" id="VectorBase:HLOH_060439"/>
<proteinExistence type="predicted"/>
<evidence type="ECO:0000313" key="3">
    <source>
        <dbReference type="Proteomes" id="UP000821853"/>
    </source>
</evidence>
<name>A0A9J6G3R5_HAELO</name>
<comment type="caution">
    <text evidence="2">The sequence shown here is derived from an EMBL/GenBank/DDBJ whole genome shotgun (WGS) entry which is preliminary data.</text>
</comment>
<reference evidence="2 3" key="1">
    <citation type="journal article" date="2020" name="Cell">
        <title>Large-Scale Comparative Analyses of Tick Genomes Elucidate Their Genetic Diversity and Vector Capacities.</title>
        <authorList>
            <consortium name="Tick Genome and Microbiome Consortium (TIGMIC)"/>
            <person name="Jia N."/>
            <person name="Wang J."/>
            <person name="Shi W."/>
            <person name="Du L."/>
            <person name="Sun Y."/>
            <person name="Zhan W."/>
            <person name="Jiang J.F."/>
            <person name="Wang Q."/>
            <person name="Zhang B."/>
            <person name="Ji P."/>
            <person name="Bell-Sakyi L."/>
            <person name="Cui X.M."/>
            <person name="Yuan T.T."/>
            <person name="Jiang B.G."/>
            <person name="Yang W.F."/>
            <person name="Lam T.T."/>
            <person name="Chang Q.C."/>
            <person name="Ding S.J."/>
            <person name="Wang X.J."/>
            <person name="Zhu J.G."/>
            <person name="Ruan X.D."/>
            <person name="Zhao L."/>
            <person name="Wei J.T."/>
            <person name="Ye R.Z."/>
            <person name="Que T.C."/>
            <person name="Du C.H."/>
            <person name="Zhou Y.H."/>
            <person name="Cheng J.X."/>
            <person name="Dai P.F."/>
            <person name="Guo W.B."/>
            <person name="Han X.H."/>
            <person name="Huang E.J."/>
            <person name="Li L.F."/>
            <person name="Wei W."/>
            <person name="Gao Y.C."/>
            <person name="Liu J.Z."/>
            <person name="Shao H.Z."/>
            <person name="Wang X."/>
            <person name="Wang C.C."/>
            <person name="Yang T.C."/>
            <person name="Huo Q.B."/>
            <person name="Li W."/>
            <person name="Chen H.Y."/>
            <person name="Chen S.E."/>
            <person name="Zhou L.G."/>
            <person name="Ni X.B."/>
            <person name="Tian J.H."/>
            <person name="Sheng Y."/>
            <person name="Liu T."/>
            <person name="Pan Y.S."/>
            <person name="Xia L.Y."/>
            <person name="Li J."/>
            <person name="Zhao F."/>
            <person name="Cao W.C."/>
        </authorList>
    </citation>
    <scope>NUCLEOTIDE SEQUENCE [LARGE SCALE GENOMIC DNA]</scope>
    <source>
        <strain evidence="2">HaeL-2018</strain>
    </source>
</reference>